<evidence type="ECO:0000256" key="2">
    <source>
        <dbReference type="SAM" id="Phobius"/>
    </source>
</evidence>
<dbReference type="Proteomes" id="UP000245383">
    <property type="component" value="Unassembled WGS sequence"/>
</dbReference>
<protein>
    <submittedName>
        <fullName evidence="3">Uncharacterized protein</fullName>
    </submittedName>
</protein>
<keyword evidence="4" id="KW-1185">Reference proteome</keyword>
<accession>A0A2T9YEE5</accession>
<evidence type="ECO:0000313" key="4">
    <source>
        <dbReference type="Proteomes" id="UP000245383"/>
    </source>
</evidence>
<reference evidence="3 4" key="1">
    <citation type="journal article" date="2018" name="MBio">
        <title>Comparative Genomics Reveals the Core Gene Toolbox for the Fungus-Insect Symbiosis.</title>
        <authorList>
            <person name="Wang Y."/>
            <person name="Stata M."/>
            <person name="Wang W."/>
            <person name="Stajich J.E."/>
            <person name="White M.M."/>
            <person name="Moncalvo J.M."/>
        </authorList>
    </citation>
    <scope>NUCLEOTIDE SEQUENCE [LARGE SCALE GENOMIC DNA]</scope>
    <source>
        <strain evidence="3 4">SWE-8-4</strain>
    </source>
</reference>
<gene>
    <name evidence="3" type="ORF">BB561_004757</name>
</gene>
<feature type="region of interest" description="Disordered" evidence="1">
    <location>
        <begin position="78"/>
        <end position="105"/>
    </location>
</feature>
<dbReference type="AlphaFoldDB" id="A0A2T9YEE5"/>
<organism evidence="3 4">
    <name type="scientific">Smittium simulii</name>
    <dbReference type="NCBI Taxonomy" id="133385"/>
    <lineage>
        <taxon>Eukaryota</taxon>
        <taxon>Fungi</taxon>
        <taxon>Fungi incertae sedis</taxon>
        <taxon>Zoopagomycota</taxon>
        <taxon>Kickxellomycotina</taxon>
        <taxon>Harpellomycetes</taxon>
        <taxon>Harpellales</taxon>
        <taxon>Legeriomycetaceae</taxon>
        <taxon>Smittium</taxon>
    </lineage>
</organism>
<dbReference type="EMBL" id="MBFR01000241">
    <property type="protein sequence ID" value="PVU90711.1"/>
    <property type="molecule type" value="Genomic_DNA"/>
</dbReference>
<sequence>MEDKAAALRKKRQERILNRKRDRLSSIVHSVSTEIEEPLSSPCKELDMDLSLHLEKLNSAMTPVEPNLDFKLPQTSKKTCEAPTQELPNTSSQKTPSSIQNKPPSLTTFASELNSNQLADKSQERELLTSLLGFSQPNGSTSTIAQEFDIFDAQLFKLSPRKLNYTALPQILAFYATGLFIFCLSIYFVLTNSTLDSSLLRSMKAISSFFCRGPNRQLTSTDFAFNPLHYILLVELTKLFFNAFSSNHINFNNLLTIIPLLKNFVAESAA</sequence>
<comment type="caution">
    <text evidence="3">The sequence shown here is derived from an EMBL/GenBank/DDBJ whole genome shotgun (WGS) entry which is preliminary data.</text>
</comment>
<feature type="compositionally biased region" description="Polar residues" evidence="1">
    <location>
        <begin position="86"/>
        <end position="105"/>
    </location>
</feature>
<keyword evidence="2" id="KW-1133">Transmembrane helix</keyword>
<proteinExistence type="predicted"/>
<evidence type="ECO:0000313" key="3">
    <source>
        <dbReference type="EMBL" id="PVU90711.1"/>
    </source>
</evidence>
<keyword evidence="2" id="KW-0472">Membrane</keyword>
<evidence type="ECO:0000256" key="1">
    <source>
        <dbReference type="SAM" id="MobiDB-lite"/>
    </source>
</evidence>
<keyword evidence="2" id="KW-0812">Transmembrane</keyword>
<name>A0A2T9YEE5_9FUNG</name>
<feature type="transmembrane region" description="Helical" evidence="2">
    <location>
        <begin position="171"/>
        <end position="190"/>
    </location>
</feature>